<dbReference type="InterPro" id="IPR044855">
    <property type="entry name" value="CoA-Trfase_III_dom3_sf"/>
</dbReference>
<evidence type="ECO:0000313" key="1">
    <source>
        <dbReference type="EMBL" id="VVE51778.1"/>
    </source>
</evidence>
<name>A0A5E4YTQ4_9BURK</name>
<dbReference type="RefSeq" id="WP_150623616.1">
    <property type="nucleotide sequence ID" value="NZ_CABPSM010000020.1"/>
</dbReference>
<accession>A0A5E4YTQ4</accession>
<dbReference type="InterPro" id="IPR050509">
    <property type="entry name" value="CoA-transferase_III"/>
</dbReference>
<dbReference type="InterPro" id="IPR023606">
    <property type="entry name" value="CoA-Trfase_III_dom_1_sf"/>
</dbReference>
<proteinExistence type="predicted"/>
<dbReference type="AlphaFoldDB" id="A0A5E4YTQ4"/>
<dbReference type="PANTHER" id="PTHR48228:SF4">
    <property type="entry name" value="BLR3030 PROTEIN"/>
    <property type="match status" value="1"/>
</dbReference>
<sequence length="480" mass="52569">MAIVDSKTSQQALDMILAAIGLREADHKGEVTIRGKDPILASRHRFGELMAAAQAAFGMALGELWQLRGGKPQSVTTSVRNAVHQHHGIAFMRQNGRLLPFTDYGVAGGVDSPLSGEFYPTRDGRFIKIELFYPRLRDAIFKVLKCAPTQHAVEAAIMQWDAEALERAVREEAGAIGVVRSAEEWLAHPVGRRLAAKPIIEIEKVGESDPVPLPLGCDAALAGIRVLDCTHVIGGPVTARTLAEFGADVLHISRPDYPDHMNWRLETDIGKRAAYCDFDDEADMRRFFDLLQKADVFTCSYLNLDQRGISPRRLAAGRPGIIAHELRCFDFEGEWANFRGFDMMAVTVSGYVSAEGAIDAPIMPLQVIFADYLAAYAGAAGIAAALYRRAIEGGSYQVRVSLTRMCMWAQELGLLDAAEALNGTLPFADFAKQIDVPVTKIDSPFGEITYLPSLIEMPDIKPGYVRGPQPLGSSLLQWLD</sequence>
<dbReference type="EMBL" id="CABPSM010000020">
    <property type="protein sequence ID" value="VVE51778.1"/>
    <property type="molecule type" value="Genomic_DNA"/>
</dbReference>
<dbReference type="Proteomes" id="UP000343317">
    <property type="component" value="Unassembled WGS sequence"/>
</dbReference>
<dbReference type="PANTHER" id="PTHR48228">
    <property type="entry name" value="SUCCINYL-COA--D-CITRAMALATE COA-TRANSFERASE"/>
    <property type="match status" value="1"/>
</dbReference>
<evidence type="ECO:0000313" key="2">
    <source>
        <dbReference type="Proteomes" id="UP000343317"/>
    </source>
</evidence>
<dbReference type="SUPFAM" id="SSF89796">
    <property type="entry name" value="CoA-transferase family III (CaiB/BaiF)"/>
    <property type="match status" value="2"/>
</dbReference>
<dbReference type="InterPro" id="IPR003673">
    <property type="entry name" value="CoA-Trfase_fam_III"/>
</dbReference>
<organism evidence="1 2">
    <name type="scientific">Pandoraea horticolens</name>
    <dbReference type="NCBI Taxonomy" id="2508298"/>
    <lineage>
        <taxon>Bacteria</taxon>
        <taxon>Pseudomonadati</taxon>
        <taxon>Pseudomonadota</taxon>
        <taxon>Betaproteobacteria</taxon>
        <taxon>Burkholderiales</taxon>
        <taxon>Burkholderiaceae</taxon>
        <taxon>Pandoraea</taxon>
    </lineage>
</organism>
<protein>
    <submittedName>
        <fullName evidence="1">Carnitine dehydratase</fullName>
    </submittedName>
</protein>
<gene>
    <name evidence="1" type="ORF">PHO31112_04740</name>
</gene>
<dbReference type="Pfam" id="PF02515">
    <property type="entry name" value="CoA_transf_3"/>
    <property type="match status" value="1"/>
</dbReference>
<dbReference type="Gene3D" id="3.40.50.10540">
    <property type="entry name" value="Crotonobetainyl-coa:carnitine coa-transferase, domain 1"/>
    <property type="match status" value="2"/>
</dbReference>
<keyword evidence="2" id="KW-1185">Reference proteome</keyword>
<dbReference type="Gene3D" id="3.30.1540.10">
    <property type="entry name" value="formyl-coa transferase, domain 3"/>
    <property type="match status" value="1"/>
</dbReference>
<dbReference type="GO" id="GO:0003824">
    <property type="term" value="F:catalytic activity"/>
    <property type="evidence" value="ECO:0007669"/>
    <property type="project" value="InterPro"/>
</dbReference>
<reference evidence="1 2" key="1">
    <citation type="submission" date="2019-08" db="EMBL/GenBank/DDBJ databases">
        <authorList>
            <person name="Peeters C."/>
        </authorList>
    </citation>
    <scope>NUCLEOTIDE SEQUENCE [LARGE SCALE GENOMIC DNA]</scope>
    <source>
        <strain evidence="1 2">LMG 31112</strain>
    </source>
</reference>